<dbReference type="EMBL" id="DMND01000054">
    <property type="protein sequence ID" value="HAN26734.1"/>
    <property type="molecule type" value="Genomic_DNA"/>
</dbReference>
<gene>
    <name evidence="5" type="ORF">DCP75_03245</name>
</gene>
<dbReference type="CDD" id="cd24146">
    <property type="entry name" value="nat-AmDH_N_like"/>
    <property type="match status" value="1"/>
</dbReference>
<dbReference type="Gene3D" id="3.40.50.720">
    <property type="entry name" value="NAD(P)-binding Rossmann-like Domain"/>
    <property type="match status" value="1"/>
</dbReference>
<accession>A0A3C1KK47</accession>
<evidence type="ECO:0000259" key="4">
    <source>
        <dbReference type="Pfam" id="PF19328"/>
    </source>
</evidence>
<proteinExistence type="predicted"/>
<name>A0A3C1KK47_9GAMM</name>
<dbReference type="SUPFAM" id="SSF51735">
    <property type="entry name" value="NAD(P)-binding Rossmann-fold domains"/>
    <property type="match status" value="1"/>
</dbReference>
<dbReference type="Pfam" id="PF19328">
    <property type="entry name" value="DAP_DH_C"/>
    <property type="match status" value="1"/>
</dbReference>
<dbReference type="AlphaFoldDB" id="A0A3C1KK47"/>
<feature type="domain" description="Dihydrodipicolinate reductase N-terminal" evidence="3">
    <location>
        <begin position="4"/>
        <end position="101"/>
    </location>
</feature>
<dbReference type="GO" id="GO:0009089">
    <property type="term" value="P:lysine biosynthetic process via diaminopimelate"/>
    <property type="evidence" value="ECO:0007669"/>
    <property type="project" value="InterPro"/>
</dbReference>
<dbReference type="InterPro" id="IPR045760">
    <property type="entry name" value="DAP_DH_C"/>
</dbReference>
<evidence type="ECO:0000259" key="3">
    <source>
        <dbReference type="Pfam" id="PF01113"/>
    </source>
</evidence>
<sequence length="360" mass="37808">MSLRVVVWGTGNVGRPAIRAVLSHPGLELAGVIVANPEKVGVDAGLLAGIAPVGVLASNDAAALLAERPDAVVYTATADTRPEEAMHDLLQCLEAGCSVVSSAFYTLLRPASSFAEVLDPIEAACKRSDASLFVSGIDPGWAMDMLPVFASGTSSAITEIRSREIFNYALYDQPHVVREVIGFGGDMNTLPMMLHDFAIEMVWGPMVRLVGDALGHPVSAIEVSVERRALEQDVTVAGMGVFRAGTQGAFRFEVRGLHKGHPLFVLEHITRIDDSCAPDWPYPPHSGGCHQVIVSGNPTVTLSLHAEDQFEPGAGGGGNASAACWLVNAIPAVTTAPAGVVTALDMPRIDGSSQLGMELP</sequence>
<dbReference type="InterPro" id="IPR000846">
    <property type="entry name" value="DapB_N"/>
</dbReference>
<comment type="caution">
    <text evidence="5">The sequence shown here is derived from an EMBL/GenBank/DDBJ whole genome shotgun (WGS) entry which is preliminary data.</text>
</comment>
<organism evidence="5 6">
    <name type="scientific">Haliea salexigens</name>
    <dbReference type="NCBI Taxonomy" id="287487"/>
    <lineage>
        <taxon>Bacteria</taxon>
        <taxon>Pseudomonadati</taxon>
        <taxon>Pseudomonadota</taxon>
        <taxon>Gammaproteobacteria</taxon>
        <taxon>Cellvibrionales</taxon>
        <taxon>Halieaceae</taxon>
        <taxon>Haliea</taxon>
    </lineage>
</organism>
<keyword evidence="1" id="KW-0521">NADP</keyword>
<dbReference type="GO" id="GO:0008839">
    <property type="term" value="F:4-hydroxy-tetrahydrodipicolinate reductase"/>
    <property type="evidence" value="ECO:0007669"/>
    <property type="project" value="InterPro"/>
</dbReference>
<protein>
    <submittedName>
        <fullName evidence="5">Dihydrodipicolinate reductase</fullName>
    </submittedName>
</protein>
<dbReference type="InterPro" id="IPR036291">
    <property type="entry name" value="NAD(P)-bd_dom_sf"/>
</dbReference>
<dbReference type="Proteomes" id="UP000259273">
    <property type="component" value="Unassembled WGS sequence"/>
</dbReference>
<keyword evidence="2" id="KW-0560">Oxidoreductase</keyword>
<dbReference type="STRING" id="1121937.GCA_000423125_01607"/>
<evidence type="ECO:0000313" key="6">
    <source>
        <dbReference type="Proteomes" id="UP000259273"/>
    </source>
</evidence>
<dbReference type="Pfam" id="PF01113">
    <property type="entry name" value="DapB_N"/>
    <property type="match status" value="1"/>
</dbReference>
<reference evidence="5 6" key="1">
    <citation type="journal article" date="2018" name="Nat. Biotechnol.">
        <title>A standardized bacterial taxonomy based on genome phylogeny substantially revises the tree of life.</title>
        <authorList>
            <person name="Parks D.H."/>
            <person name="Chuvochina M."/>
            <person name="Waite D.W."/>
            <person name="Rinke C."/>
            <person name="Skarshewski A."/>
            <person name="Chaumeil P.A."/>
            <person name="Hugenholtz P."/>
        </authorList>
    </citation>
    <scope>NUCLEOTIDE SEQUENCE [LARGE SCALE GENOMIC DNA]</scope>
    <source>
        <strain evidence="5">UBA9158</strain>
    </source>
</reference>
<evidence type="ECO:0000256" key="2">
    <source>
        <dbReference type="ARBA" id="ARBA00023002"/>
    </source>
</evidence>
<feature type="domain" description="2,4-diaminopentanoate dehydrogenase C-terminal" evidence="4">
    <location>
        <begin position="142"/>
        <end position="348"/>
    </location>
</feature>
<evidence type="ECO:0000313" key="5">
    <source>
        <dbReference type="EMBL" id="HAN26734.1"/>
    </source>
</evidence>
<evidence type="ECO:0000256" key="1">
    <source>
        <dbReference type="ARBA" id="ARBA00022857"/>
    </source>
</evidence>